<name>A0A221VYZ7_9PSEU</name>
<dbReference type="Gene3D" id="1.10.10.10">
    <property type="entry name" value="Winged helix-like DNA-binding domain superfamily/Winged helix DNA-binding domain"/>
    <property type="match status" value="1"/>
</dbReference>
<dbReference type="KEGG" id="ahg:AHOG_04025"/>
<dbReference type="InterPro" id="IPR000847">
    <property type="entry name" value="LysR_HTH_N"/>
</dbReference>
<evidence type="ECO:0000256" key="1">
    <source>
        <dbReference type="ARBA" id="ARBA00009437"/>
    </source>
</evidence>
<dbReference type="FunFam" id="1.10.10.10:FF:000001">
    <property type="entry name" value="LysR family transcriptional regulator"/>
    <property type="match status" value="1"/>
</dbReference>
<dbReference type="SUPFAM" id="SSF46785">
    <property type="entry name" value="Winged helix' DNA-binding domain"/>
    <property type="match status" value="1"/>
</dbReference>
<dbReference type="Proteomes" id="UP000204221">
    <property type="component" value="Chromosome"/>
</dbReference>
<dbReference type="AlphaFoldDB" id="A0A221VYZ7"/>
<keyword evidence="4" id="KW-0804">Transcription</keyword>
<evidence type="ECO:0000256" key="4">
    <source>
        <dbReference type="ARBA" id="ARBA00023163"/>
    </source>
</evidence>
<keyword evidence="3" id="KW-0238">DNA-binding</keyword>
<evidence type="ECO:0000313" key="7">
    <source>
        <dbReference type="Proteomes" id="UP000204221"/>
    </source>
</evidence>
<dbReference type="EMBL" id="CP022521">
    <property type="protein sequence ID" value="ASO18461.1"/>
    <property type="molecule type" value="Genomic_DNA"/>
</dbReference>
<feature type="domain" description="HTH lysR-type" evidence="5">
    <location>
        <begin position="1"/>
        <end position="57"/>
    </location>
</feature>
<protein>
    <submittedName>
        <fullName evidence="6">HTH-type transcriptional regulator GltC</fullName>
    </submittedName>
</protein>
<organism evidence="6 7">
    <name type="scientific">Actinoalloteichus hoggarensis</name>
    <dbReference type="NCBI Taxonomy" id="1470176"/>
    <lineage>
        <taxon>Bacteria</taxon>
        <taxon>Bacillati</taxon>
        <taxon>Actinomycetota</taxon>
        <taxon>Actinomycetes</taxon>
        <taxon>Pseudonocardiales</taxon>
        <taxon>Pseudonocardiaceae</taxon>
        <taxon>Actinoalloteichus</taxon>
    </lineage>
</organism>
<evidence type="ECO:0000313" key="6">
    <source>
        <dbReference type="EMBL" id="ASO18461.1"/>
    </source>
</evidence>
<proteinExistence type="inferred from homology"/>
<keyword evidence="7" id="KW-1185">Reference proteome</keyword>
<dbReference type="PANTHER" id="PTHR30346:SF29">
    <property type="entry name" value="LYSR SUBSTRATE-BINDING"/>
    <property type="match status" value="1"/>
</dbReference>
<dbReference type="InterPro" id="IPR036388">
    <property type="entry name" value="WH-like_DNA-bd_sf"/>
</dbReference>
<reference evidence="6 7" key="1">
    <citation type="submission" date="2017-07" db="EMBL/GenBank/DDBJ databases">
        <title>Complete genome sequence of Actinoalloteichus hoggarensis DSM 45943, type strain of Actinoalloteichus hoggarensis.</title>
        <authorList>
            <person name="Ruckert C."/>
            <person name="Nouioui I."/>
            <person name="Willmese J."/>
            <person name="van Wezel G."/>
            <person name="Klenk H.-P."/>
            <person name="Kalinowski J."/>
            <person name="Zotchev S.B."/>
        </authorList>
    </citation>
    <scope>NUCLEOTIDE SEQUENCE [LARGE SCALE GENOMIC DNA]</scope>
    <source>
        <strain evidence="6 7">DSM 45943</strain>
    </source>
</reference>
<gene>
    <name evidence="6" type="primary">gltC1</name>
    <name evidence="6" type="ORF">AHOG_04025</name>
</gene>
<evidence type="ECO:0000256" key="2">
    <source>
        <dbReference type="ARBA" id="ARBA00023015"/>
    </source>
</evidence>
<dbReference type="InterPro" id="IPR036390">
    <property type="entry name" value="WH_DNA-bd_sf"/>
</dbReference>
<dbReference type="PROSITE" id="PS50931">
    <property type="entry name" value="HTH_LYSR"/>
    <property type="match status" value="1"/>
</dbReference>
<sequence>MVAAARAFVSVSEQNSFTVGAAAIGVPQPVVSRRVAALEQNLGQALIDRHGRRVRLTTFGKELLRPARNLVRAADALNYQARRALNQTVTLLVPDLGTSRHVAELAAAARHAGANIEVRVARPAYRADQGTTTPATIALVAVPPDAAAWSVPLGLAAAGDLPPTVFVESLRPRRGSSDVVRVWLDPEDDVPHVRDKLSRLRDQLALSPTQLAIAESLAEATAHVLGGDDLLLCSPAQAARLGLRWRPIAELQLTRGYAPAGADDAPLTPPLQAMLHERIDEYLNGQPT</sequence>
<dbReference type="PRINTS" id="PR00039">
    <property type="entry name" value="HTHLYSR"/>
</dbReference>
<dbReference type="PANTHER" id="PTHR30346">
    <property type="entry name" value="TRANSCRIPTIONAL DUAL REGULATOR HCAR-RELATED"/>
    <property type="match status" value="1"/>
</dbReference>
<keyword evidence="2" id="KW-0805">Transcription regulation</keyword>
<dbReference type="GO" id="GO:0003677">
    <property type="term" value="F:DNA binding"/>
    <property type="evidence" value="ECO:0007669"/>
    <property type="project" value="UniProtKB-KW"/>
</dbReference>
<evidence type="ECO:0000256" key="3">
    <source>
        <dbReference type="ARBA" id="ARBA00023125"/>
    </source>
</evidence>
<dbReference type="Pfam" id="PF00126">
    <property type="entry name" value="HTH_1"/>
    <property type="match status" value="1"/>
</dbReference>
<comment type="similarity">
    <text evidence="1">Belongs to the LysR transcriptional regulatory family.</text>
</comment>
<dbReference type="GO" id="GO:0003700">
    <property type="term" value="F:DNA-binding transcription factor activity"/>
    <property type="evidence" value="ECO:0007669"/>
    <property type="project" value="InterPro"/>
</dbReference>
<dbReference type="RefSeq" id="WP_260404246.1">
    <property type="nucleotide sequence ID" value="NZ_CP022521.1"/>
</dbReference>
<dbReference type="GO" id="GO:0032993">
    <property type="term" value="C:protein-DNA complex"/>
    <property type="evidence" value="ECO:0007669"/>
    <property type="project" value="TreeGrafter"/>
</dbReference>
<evidence type="ECO:0000259" key="5">
    <source>
        <dbReference type="PROSITE" id="PS50931"/>
    </source>
</evidence>
<accession>A0A221VYZ7</accession>